<dbReference type="InterPro" id="IPR050474">
    <property type="entry name" value="Hel308_SKI2-like"/>
</dbReference>
<dbReference type="SUPFAM" id="SSF52540">
    <property type="entry name" value="P-loop containing nucleoside triphosphate hydrolases"/>
    <property type="match status" value="1"/>
</dbReference>
<dbReference type="GO" id="GO:0003678">
    <property type="term" value="F:DNA helicase activity"/>
    <property type="evidence" value="ECO:0007669"/>
    <property type="project" value="TreeGrafter"/>
</dbReference>
<dbReference type="Pfam" id="PF00270">
    <property type="entry name" value="DEAD"/>
    <property type="match status" value="1"/>
</dbReference>
<dbReference type="InterPro" id="IPR048863">
    <property type="entry name" value="BRR2_plug"/>
</dbReference>
<feature type="domain" description="Helicase ATP-binding" evidence="6">
    <location>
        <begin position="372"/>
        <end position="437"/>
    </location>
</feature>
<keyword evidence="7" id="KW-1185">Reference proteome</keyword>
<dbReference type="InterPro" id="IPR027417">
    <property type="entry name" value="P-loop_NTPase"/>
</dbReference>
<dbReference type="InterPro" id="IPR011545">
    <property type="entry name" value="DEAD/DEAH_box_helicase_dom"/>
</dbReference>
<dbReference type="PROSITE" id="PS51192">
    <property type="entry name" value="HELICASE_ATP_BIND_1"/>
    <property type="match status" value="1"/>
</dbReference>
<accession>A0A1I8JQB3</accession>
<evidence type="ECO:0000256" key="2">
    <source>
        <dbReference type="ARBA" id="ARBA00022801"/>
    </source>
</evidence>
<feature type="compositionally biased region" description="Low complexity" evidence="5">
    <location>
        <begin position="181"/>
        <end position="193"/>
    </location>
</feature>
<dbReference type="Gene3D" id="3.40.50.300">
    <property type="entry name" value="P-loop containing nucleotide triphosphate hydrolases"/>
    <property type="match status" value="1"/>
</dbReference>
<dbReference type="GO" id="GO:0005524">
    <property type="term" value="F:ATP binding"/>
    <property type="evidence" value="ECO:0007669"/>
    <property type="project" value="UniProtKB-KW"/>
</dbReference>
<name>A0A1I8JQB3_9PLAT</name>
<protein>
    <submittedName>
        <fullName evidence="8">Helicase ATP-binding domain-containing protein</fullName>
    </submittedName>
</protein>
<evidence type="ECO:0000256" key="1">
    <source>
        <dbReference type="ARBA" id="ARBA00022741"/>
    </source>
</evidence>
<dbReference type="GO" id="GO:0005634">
    <property type="term" value="C:nucleus"/>
    <property type="evidence" value="ECO:0007669"/>
    <property type="project" value="TreeGrafter"/>
</dbReference>
<dbReference type="GO" id="GO:0003676">
    <property type="term" value="F:nucleic acid binding"/>
    <property type="evidence" value="ECO:0007669"/>
    <property type="project" value="InterPro"/>
</dbReference>
<dbReference type="GO" id="GO:0016787">
    <property type="term" value="F:hydrolase activity"/>
    <property type="evidence" value="ECO:0007669"/>
    <property type="project" value="UniProtKB-KW"/>
</dbReference>
<proteinExistence type="predicted"/>
<keyword evidence="4" id="KW-0067">ATP-binding</keyword>
<keyword evidence="3" id="KW-0347">Helicase</keyword>
<feature type="compositionally biased region" description="Basic residues" evidence="5">
    <location>
        <begin position="164"/>
        <end position="180"/>
    </location>
</feature>
<dbReference type="Proteomes" id="UP000095280">
    <property type="component" value="Unplaced"/>
</dbReference>
<dbReference type="InterPro" id="IPR014001">
    <property type="entry name" value="Helicase_ATP-bd"/>
</dbReference>
<keyword evidence="1" id="KW-0547">Nucleotide-binding</keyword>
<evidence type="ECO:0000256" key="3">
    <source>
        <dbReference type="ARBA" id="ARBA00022806"/>
    </source>
</evidence>
<dbReference type="WBParaSite" id="snap_masked-unitig_35386-processed-gene-0.0-mRNA-1">
    <property type="protein sequence ID" value="snap_masked-unitig_35386-processed-gene-0.0-mRNA-1"/>
    <property type="gene ID" value="snap_masked-unitig_35386-processed-gene-0.0"/>
</dbReference>
<feature type="region of interest" description="Disordered" evidence="5">
    <location>
        <begin position="158"/>
        <end position="197"/>
    </location>
</feature>
<evidence type="ECO:0000256" key="4">
    <source>
        <dbReference type="ARBA" id="ARBA00022840"/>
    </source>
</evidence>
<reference evidence="8" key="1">
    <citation type="submission" date="2016-11" db="UniProtKB">
        <authorList>
            <consortium name="WormBaseParasite"/>
        </authorList>
    </citation>
    <scope>IDENTIFICATION</scope>
</reference>
<dbReference type="Pfam" id="PF21188">
    <property type="entry name" value="BRR2_plug"/>
    <property type="match status" value="1"/>
</dbReference>
<sequence>GVVQSLSGKLEGTRMGDRAYRSKPTGVEEKQAKRKEAWRRRKSSLRSWQTESPTGGVLATEDDGMRNYESLLHLHSVSALGDEPRDVLCGAADEVLAAMKETTNCDDKERKREIESLLGNLGQRTPAANKAASPVTQQAADIDETYGVMTFQFEDFDSDEDARRRRRRRSRLRRSQRKQTRTTTEGAEGAKTARQAKAMTEAPLIPVPLPAPRRPQFVDVKLPDDGSWWQRQRRACTRQRDVDAFCFNASWQALHRPGCRAGQSGRMPAAVEVGWGRSGSGKSTSRWCCTAPYSPRPSLALNGQQSRPECVPTKAGAKAGPILRQCTCRRPKPKPFDATESLIKISSLPAWCQPAFPSNVSALNRVQSRIMKTAMESDENMLLCAPTGSGKTICALLTMLRTIGQHRDPDAATDAENAVSKDDFKIIYIAPMRSLAQ</sequence>
<dbReference type="GO" id="GO:0000712">
    <property type="term" value="P:resolution of meiotic recombination intermediates"/>
    <property type="evidence" value="ECO:0007669"/>
    <property type="project" value="TreeGrafter"/>
</dbReference>
<feature type="region of interest" description="Disordered" evidence="5">
    <location>
        <begin position="1"/>
        <end position="62"/>
    </location>
</feature>
<evidence type="ECO:0000313" key="8">
    <source>
        <dbReference type="WBParaSite" id="snap_masked-unitig_35386-processed-gene-0.0-mRNA-1"/>
    </source>
</evidence>
<evidence type="ECO:0000259" key="6">
    <source>
        <dbReference type="PROSITE" id="PS51192"/>
    </source>
</evidence>
<feature type="compositionally biased region" description="Basic and acidic residues" evidence="5">
    <location>
        <begin position="11"/>
        <end position="35"/>
    </location>
</feature>
<evidence type="ECO:0000313" key="7">
    <source>
        <dbReference type="Proteomes" id="UP000095280"/>
    </source>
</evidence>
<dbReference type="PANTHER" id="PTHR47961:SF4">
    <property type="entry name" value="ACTIVATING SIGNAL COINTEGRATOR 1 COMPLEX SUBUNIT 3"/>
    <property type="match status" value="1"/>
</dbReference>
<dbReference type="PANTHER" id="PTHR47961">
    <property type="entry name" value="DNA POLYMERASE THETA, PUTATIVE (AFU_ORTHOLOGUE AFUA_1G05260)-RELATED"/>
    <property type="match status" value="1"/>
</dbReference>
<dbReference type="AlphaFoldDB" id="A0A1I8JQB3"/>
<evidence type="ECO:0000256" key="5">
    <source>
        <dbReference type="SAM" id="MobiDB-lite"/>
    </source>
</evidence>
<keyword evidence="2" id="KW-0378">Hydrolase</keyword>
<organism evidence="7 8">
    <name type="scientific">Macrostomum lignano</name>
    <dbReference type="NCBI Taxonomy" id="282301"/>
    <lineage>
        <taxon>Eukaryota</taxon>
        <taxon>Metazoa</taxon>
        <taxon>Spiralia</taxon>
        <taxon>Lophotrochozoa</taxon>
        <taxon>Platyhelminthes</taxon>
        <taxon>Rhabditophora</taxon>
        <taxon>Macrostomorpha</taxon>
        <taxon>Macrostomida</taxon>
        <taxon>Macrostomidae</taxon>
        <taxon>Macrostomum</taxon>
    </lineage>
</organism>